<evidence type="ECO:0000256" key="4">
    <source>
        <dbReference type="SAM" id="Phobius"/>
    </source>
</evidence>
<dbReference type="RefSeq" id="WP_271175786.1">
    <property type="nucleotide sequence ID" value="NZ_BAAAJO010000001.1"/>
</dbReference>
<dbReference type="Gene3D" id="3.30.565.10">
    <property type="entry name" value="Histidine kinase-like ATPase, C-terminal domain"/>
    <property type="match status" value="1"/>
</dbReference>
<proteinExistence type="predicted"/>
<evidence type="ECO:0000313" key="6">
    <source>
        <dbReference type="EMBL" id="GLJ75094.1"/>
    </source>
</evidence>
<protein>
    <submittedName>
        <fullName evidence="6">Histidine kinase</fullName>
    </submittedName>
</protein>
<dbReference type="EMBL" id="BSEN01000002">
    <property type="protein sequence ID" value="GLJ75094.1"/>
    <property type="molecule type" value="Genomic_DNA"/>
</dbReference>
<evidence type="ECO:0000313" key="7">
    <source>
        <dbReference type="Proteomes" id="UP001142372"/>
    </source>
</evidence>
<keyword evidence="3" id="KW-0902">Two-component regulatory system</keyword>
<dbReference type="GO" id="GO:0016020">
    <property type="term" value="C:membrane"/>
    <property type="evidence" value="ECO:0007669"/>
    <property type="project" value="InterPro"/>
</dbReference>
<accession>A0A9W6H708</accession>
<comment type="caution">
    <text evidence="6">The sequence shown here is derived from an EMBL/GenBank/DDBJ whole genome shotgun (WGS) entry which is preliminary data.</text>
</comment>
<keyword evidence="4" id="KW-0812">Transmembrane</keyword>
<keyword evidence="4" id="KW-0472">Membrane</keyword>
<gene>
    <name evidence="6" type="primary">desK</name>
    <name evidence="6" type="ORF">GCM10017584_06670</name>
</gene>
<dbReference type="Proteomes" id="UP001142372">
    <property type="component" value="Unassembled WGS sequence"/>
</dbReference>
<keyword evidence="1" id="KW-0808">Transferase</keyword>
<dbReference type="GO" id="GO:0046983">
    <property type="term" value="F:protein dimerization activity"/>
    <property type="evidence" value="ECO:0007669"/>
    <property type="project" value="InterPro"/>
</dbReference>
<evidence type="ECO:0000256" key="2">
    <source>
        <dbReference type="ARBA" id="ARBA00022777"/>
    </source>
</evidence>
<reference evidence="6" key="1">
    <citation type="journal article" date="2014" name="Int. J. Syst. Evol. Microbiol.">
        <title>Complete genome sequence of Corynebacterium casei LMG S-19264T (=DSM 44701T), isolated from a smear-ripened cheese.</title>
        <authorList>
            <consortium name="US DOE Joint Genome Institute (JGI-PGF)"/>
            <person name="Walter F."/>
            <person name="Albersmeier A."/>
            <person name="Kalinowski J."/>
            <person name="Ruckert C."/>
        </authorList>
    </citation>
    <scope>NUCLEOTIDE SEQUENCE</scope>
    <source>
        <strain evidence="6">VKM Ac-1401</strain>
    </source>
</reference>
<sequence>MDVVATEQPRRPSVLESRWETARARILNPQARGWYIGASFGLLYQVLTFIAVWSSAVSPAMKIVTSVLLLVFYAAFIVMAPLCWGAPRRTRILAVVLLWAGSLVFFFLMGSTAFWLSALVAVAAGAVFDEFALMAVATLVLVLPPIAYGIVTGFSDSAAFSAIVTFSVASMMFGLNRQLSTVRELRAAQVEVARLAVVEERARFSRDMHDVLGHSLTVVTVKSELAGRLVPIDPARAEAELADIERLSRAALADLRGAVAGYREMSLSTELAAAQAGLAAADIAAHLPRNGDSVDQGLRELFGWVLREGVTNVIRHSGARNCWVTVTADSLEIDDDGHGMAAVGAVGAERAPLVAAVSGSGLDGLTARAREVGARVLVGPSDRGGVRLTVRKGKA</sequence>
<dbReference type="InterPro" id="IPR050482">
    <property type="entry name" value="Sensor_HK_TwoCompSys"/>
</dbReference>
<feature type="transmembrane region" description="Helical" evidence="4">
    <location>
        <begin position="131"/>
        <end position="151"/>
    </location>
</feature>
<dbReference type="SUPFAM" id="SSF55874">
    <property type="entry name" value="ATPase domain of HSP90 chaperone/DNA topoisomerase II/histidine kinase"/>
    <property type="match status" value="1"/>
</dbReference>
<organism evidence="6 7">
    <name type="scientific">Leifsonia poae</name>
    <dbReference type="NCBI Taxonomy" id="110933"/>
    <lineage>
        <taxon>Bacteria</taxon>
        <taxon>Bacillati</taxon>
        <taxon>Actinomycetota</taxon>
        <taxon>Actinomycetes</taxon>
        <taxon>Micrococcales</taxon>
        <taxon>Microbacteriaceae</taxon>
        <taxon>Leifsonia</taxon>
    </lineage>
</organism>
<dbReference type="AlphaFoldDB" id="A0A9W6H708"/>
<reference evidence="6" key="2">
    <citation type="submission" date="2023-01" db="EMBL/GenBank/DDBJ databases">
        <authorList>
            <person name="Sun Q."/>
            <person name="Evtushenko L."/>
        </authorList>
    </citation>
    <scope>NUCLEOTIDE SEQUENCE</scope>
    <source>
        <strain evidence="6">VKM Ac-1401</strain>
    </source>
</reference>
<keyword evidence="7" id="KW-1185">Reference proteome</keyword>
<dbReference type="InterPro" id="IPR011712">
    <property type="entry name" value="Sig_transdc_His_kin_sub3_dim/P"/>
</dbReference>
<keyword evidence="4" id="KW-1133">Transmembrane helix</keyword>
<dbReference type="InterPro" id="IPR036890">
    <property type="entry name" value="HATPase_C_sf"/>
</dbReference>
<dbReference type="CDD" id="cd16917">
    <property type="entry name" value="HATPase_UhpB-NarQ-NarX-like"/>
    <property type="match status" value="1"/>
</dbReference>
<evidence type="ECO:0000256" key="3">
    <source>
        <dbReference type="ARBA" id="ARBA00023012"/>
    </source>
</evidence>
<evidence type="ECO:0000259" key="5">
    <source>
        <dbReference type="Pfam" id="PF07730"/>
    </source>
</evidence>
<dbReference type="Pfam" id="PF07730">
    <property type="entry name" value="HisKA_3"/>
    <property type="match status" value="1"/>
</dbReference>
<feature type="transmembrane region" description="Helical" evidence="4">
    <location>
        <begin position="158"/>
        <end position="175"/>
    </location>
</feature>
<dbReference type="PANTHER" id="PTHR24421">
    <property type="entry name" value="NITRATE/NITRITE SENSOR PROTEIN NARX-RELATED"/>
    <property type="match status" value="1"/>
</dbReference>
<feature type="domain" description="Signal transduction histidine kinase subgroup 3 dimerisation and phosphoacceptor" evidence="5">
    <location>
        <begin position="200"/>
        <end position="266"/>
    </location>
</feature>
<keyword evidence="2 6" id="KW-0418">Kinase</keyword>
<feature type="transmembrane region" description="Helical" evidence="4">
    <location>
        <begin position="63"/>
        <end position="84"/>
    </location>
</feature>
<feature type="transmembrane region" description="Helical" evidence="4">
    <location>
        <begin position="96"/>
        <end position="125"/>
    </location>
</feature>
<evidence type="ECO:0000256" key="1">
    <source>
        <dbReference type="ARBA" id="ARBA00022679"/>
    </source>
</evidence>
<dbReference type="GO" id="GO:0000155">
    <property type="term" value="F:phosphorelay sensor kinase activity"/>
    <property type="evidence" value="ECO:0007669"/>
    <property type="project" value="InterPro"/>
</dbReference>
<dbReference type="Gene3D" id="1.20.5.1930">
    <property type="match status" value="1"/>
</dbReference>
<name>A0A9W6H708_9MICO</name>
<dbReference type="PANTHER" id="PTHR24421:SF63">
    <property type="entry name" value="SENSOR HISTIDINE KINASE DESK"/>
    <property type="match status" value="1"/>
</dbReference>
<feature type="transmembrane region" description="Helical" evidence="4">
    <location>
        <begin position="33"/>
        <end position="57"/>
    </location>
</feature>